<gene>
    <name evidence="1" type="ORF">O6H91_23G003500</name>
</gene>
<name>A0ACC2A7L8_DIPCM</name>
<proteinExistence type="predicted"/>
<dbReference type="EMBL" id="CM055114">
    <property type="protein sequence ID" value="KAJ7513535.1"/>
    <property type="molecule type" value="Genomic_DNA"/>
</dbReference>
<dbReference type="Proteomes" id="UP001162992">
    <property type="component" value="Chromosome 23"/>
</dbReference>
<protein>
    <submittedName>
        <fullName evidence="1">Uncharacterized protein</fullName>
    </submittedName>
</protein>
<keyword evidence="2" id="KW-1185">Reference proteome</keyword>
<sequence>MEKISVAVRVRPPIKQEVQKANQWTVGEKSIALYSAINPAVPVHSYVFGTVFAYGQTSSGKTYTMQGSALDPGIIHLAIQDVFSTIYSTASREFLIRVSYLEIYNEEINDLLAPENRKLRMHENLERGIYVAGLREEIVSSPEQVLEFLAFGESHRHFGETNMNLYSSRSHTIFRMVIESRDKVNNSDASSDAVRVSTLNMVDLAGSERISKTGSGGVRLKEGTHINKSLMTLGTVINKLSEGAGRHGGHIPFRDSKLTRILQPALGGNAKTAIICTITPDEIHLDESRGTLQFANRANKVTTCAQVNEILTDAALLKRQKTEIEELRQKLQGSQSGDLEQEVLKLRNDLLKFELDKERLALELEEEKKAQVERERRIKEQEQRIENLSTMVVSSAWDDRERAKPAKKNNRRETWCPHQLSSGFASETNDIQRHVEKDLDPMLDKSLVSVRGERPLAPLPEFEELFDEEGDTFWSTSSKLEDQIGKADDNFVLSSFGNIADEDMWLSLNKRHFNIEFSNCESHRTPSSAGSTETSKIALLEFQLNELQVQHEASQASYKLKEIEAARNKEHFNSVLEENLMLKNQLENQLVFEQKMEKALAGLGKEVSSVKVLTDSLQQLLIDCQNFQGLIISELKEFLSDEQLRRKLDKADNRLFFLQNRVEMEKEHLMLESEIETQALQEQKQSIPENLTNRILMAKTALGTADNDVHSHRHERYLPCDLKMETNSNTLISQESAFCDQMTSQTLLADLEQTEKVILEKEEENNKEAGSQTLKPQINQCCKGCLCFIRQEDHIGYSQKAFVNRDRKSLAAVSVKIIPHTEKFTQLSIHELQSMDGTQICATSQVNLITDEVIEDELESHEVQSPVTFGSVYDTNVLRLENLSSAGVDFPEKKELHEEISNQCNGVLRTPKNGSKQHNEKNSVSKSKAARVQILARQFLQEFCALLEQDVASLQDQSKFYKENVRRLVKALQVLVVHCYKLTISVHNGSIQCDRDEEKASFLANRGNIELPSMHGSVFSGMKSSCELDQVGHQESYEWDMSSSEITSDCSSSYMCNEKSPRSKEKLLSCTFCEYNAMKRCGCFNQVTRCKDEIDLQEFITPVSMLLERVPTTGGSEDPVASGFEVGITEEGELKQGYLKAKKWFDFNVDNHGSSANDFDRPRMKSPRCLLERLQMSQEHIFTLEQQLAISNLEKERMRVILFEQTNKDEENVLATRIEKLRLAHEMSKCIGTIAVQDEIVSTLCFDIKDFEKMRMPKAGAMKKVTF</sequence>
<evidence type="ECO:0000313" key="2">
    <source>
        <dbReference type="Proteomes" id="UP001162992"/>
    </source>
</evidence>
<accession>A0ACC2A7L8</accession>
<reference evidence="2" key="1">
    <citation type="journal article" date="2024" name="Proc. Natl. Acad. Sci. U.S.A.">
        <title>Extraordinary preservation of gene collinearity over three hundred million years revealed in homosporous lycophytes.</title>
        <authorList>
            <person name="Li C."/>
            <person name="Wickell D."/>
            <person name="Kuo L.Y."/>
            <person name="Chen X."/>
            <person name="Nie B."/>
            <person name="Liao X."/>
            <person name="Peng D."/>
            <person name="Ji J."/>
            <person name="Jenkins J."/>
            <person name="Williams M."/>
            <person name="Shu S."/>
            <person name="Plott C."/>
            <person name="Barry K."/>
            <person name="Rajasekar S."/>
            <person name="Grimwood J."/>
            <person name="Han X."/>
            <person name="Sun S."/>
            <person name="Hou Z."/>
            <person name="He W."/>
            <person name="Dai G."/>
            <person name="Sun C."/>
            <person name="Schmutz J."/>
            <person name="Leebens-Mack J.H."/>
            <person name="Li F.W."/>
            <person name="Wang L."/>
        </authorList>
    </citation>
    <scope>NUCLEOTIDE SEQUENCE [LARGE SCALE GENOMIC DNA]</scope>
    <source>
        <strain evidence="2">cv. PW_Plant_1</strain>
    </source>
</reference>
<evidence type="ECO:0000313" key="1">
    <source>
        <dbReference type="EMBL" id="KAJ7513535.1"/>
    </source>
</evidence>
<organism evidence="1 2">
    <name type="scientific">Diphasiastrum complanatum</name>
    <name type="common">Issler's clubmoss</name>
    <name type="synonym">Lycopodium complanatum</name>
    <dbReference type="NCBI Taxonomy" id="34168"/>
    <lineage>
        <taxon>Eukaryota</taxon>
        <taxon>Viridiplantae</taxon>
        <taxon>Streptophyta</taxon>
        <taxon>Embryophyta</taxon>
        <taxon>Tracheophyta</taxon>
        <taxon>Lycopodiopsida</taxon>
        <taxon>Lycopodiales</taxon>
        <taxon>Lycopodiaceae</taxon>
        <taxon>Lycopodioideae</taxon>
        <taxon>Diphasiastrum</taxon>
    </lineage>
</organism>
<comment type="caution">
    <text evidence="1">The sequence shown here is derived from an EMBL/GenBank/DDBJ whole genome shotgun (WGS) entry which is preliminary data.</text>
</comment>